<dbReference type="Gene3D" id="1.10.287.610">
    <property type="entry name" value="Helix hairpin bin"/>
    <property type="match status" value="1"/>
</dbReference>
<dbReference type="InterPro" id="IPR010994">
    <property type="entry name" value="RuvA_2-like"/>
</dbReference>
<dbReference type="InterPro" id="IPR013839">
    <property type="entry name" value="DNAligase_adenylation"/>
</dbReference>
<comment type="catalytic activity">
    <reaction evidence="6 7">
        <text>NAD(+) + (deoxyribonucleotide)n-3'-hydroxyl + 5'-phospho-(deoxyribonucleotide)m = (deoxyribonucleotide)n+m + AMP + beta-nicotinamide D-nucleotide.</text>
        <dbReference type="EC" id="6.5.1.2"/>
    </reaction>
</comment>
<sequence>MKYLLPWLGWIPLLVQAACPLWPPDRAGDEILALHRQIQAWDQAYHQQGRSPIDDDLYDQVQARLLDWQACFPRVRTPAASPGAAGPLVHPIAHTGLGKLASEHEVEDWIERRQGDLWIQPKVDGVAVTLVYRDGQLWQAISRGDGYSGQDWTGRARVLPAIPRSLPLRRPLVVLQGELYWRLERHVQARLGGLGARARVAGAMAGKRLSDEARERIGLFVWDWPDGPESMLERLAGLSRMGFDSQRFTMPLQSFEQSASQRQQWYRSALPFASDGVVLRQGRRPPAQRWQARPPAWAVAWKYPPRRALAQVLAVEFRVGRSGRLTPLLQLQPVQLDDRRVSRVSLGSLRQWQELDVRPGDQVSVRLSGQAIPHLDQVIWRSGVRTPVAVPNPADFHELSCWRPIAGCRQQFLARLQWLSSKQGLDLPGIGNGTWASLLDAGLLPDLLAWLELDRQRLLRVPGFGTRKVQTLLHGQELARTRNLATWLRALGLPGAQRLAIPENWHTLLDPEWQRRTGLDEKTLGRLRAFVGHPELQKLRVALARATISGFKAPLPAAPDAPPDAPHPPASPGPGVATSLARKPAASGAHRGTPR</sequence>
<evidence type="ECO:0000256" key="7">
    <source>
        <dbReference type="HAMAP-Rule" id="MF_01587"/>
    </source>
</evidence>
<dbReference type="InterPro" id="IPR020923">
    <property type="entry name" value="DNA_ligase_B"/>
</dbReference>
<dbReference type="EC" id="6.5.1.2" evidence="7"/>
<dbReference type="GO" id="GO:0003911">
    <property type="term" value="F:DNA ligase (NAD+) activity"/>
    <property type="evidence" value="ECO:0007669"/>
    <property type="project" value="UniProtKB-UniRule"/>
</dbReference>
<accession>A0A4Q9QYZ1</accession>
<proteinExistence type="inferred from homology"/>
<comment type="caution">
    <text evidence="11">The sequence shown here is derived from an EMBL/GenBank/DDBJ whole genome shotgun (WGS) entry which is preliminary data.</text>
</comment>
<evidence type="ECO:0000313" key="12">
    <source>
        <dbReference type="Proteomes" id="UP000292639"/>
    </source>
</evidence>
<dbReference type="Gene3D" id="1.10.150.20">
    <property type="entry name" value="5' to 3' exonuclease, C-terminal subdomain"/>
    <property type="match status" value="1"/>
</dbReference>
<dbReference type="Proteomes" id="UP000292639">
    <property type="component" value="Unassembled WGS sequence"/>
</dbReference>
<evidence type="ECO:0000313" key="11">
    <source>
        <dbReference type="EMBL" id="TBU89264.1"/>
    </source>
</evidence>
<dbReference type="InterPro" id="IPR033136">
    <property type="entry name" value="DNA_ligase_CS"/>
</dbReference>
<evidence type="ECO:0000256" key="6">
    <source>
        <dbReference type="ARBA" id="ARBA00034005"/>
    </source>
</evidence>
<gene>
    <name evidence="7" type="primary">ligB</name>
    <name evidence="11" type="ORF">DNJ96_17555</name>
</gene>
<evidence type="ECO:0000256" key="9">
    <source>
        <dbReference type="SAM" id="SignalP"/>
    </source>
</evidence>
<evidence type="ECO:0000256" key="2">
    <source>
        <dbReference type="ARBA" id="ARBA00022705"/>
    </source>
</evidence>
<dbReference type="SUPFAM" id="SSF47781">
    <property type="entry name" value="RuvA domain 2-like"/>
    <property type="match status" value="1"/>
</dbReference>
<keyword evidence="1 7" id="KW-0436">Ligase</keyword>
<comment type="similarity">
    <text evidence="7">Belongs to the NAD-dependent DNA ligase family. LigB subfamily.</text>
</comment>
<dbReference type="SMART" id="SM00532">
    <property type="entry name" value="LIGANc"/>
    <property type="match status" value="1"/>
</dbReference>
<keyword evidence="12" id="KW-1185">Reference proteome</keyword>
<dbReference type="GO" id="GO:0006260">
    <property type="term" value="P:DNA replication"/>
    <property type="evidence" value="ECO:0007669"/>
    <property type="project" value="UniProtKB-KW"/>
</dbReference>
<evidence type="ECO:0000256" key="4">
    <source>
        <dbReference type="ARBA" id="ARBA00023027"/>
    </source>
</evidence>
<dbReference type="InterPro" id="IPR013840">
    <property type="entry name" value="DNAligase_N"/>
</dbReference>
<evidence type="ECO:0000256" key="1">
    <source>
        <dbReference type="ARBA" id="ARBA00022598"/>
    </source>
</evidence>
<name>A0A4Q9QYZ1_9GAMM</name>
<keyword evidence="4 7" id="KW-0520">NAD</keyword>
<dbReference type="GO" id="GO:0006281">
    <property type="term" value="P:DNA repair"/>
    <property type="evidence" value="ECO:0007669"/>
    <property type="project" value="UniProtKB-KW"/>
</dbReference>
<dbReference type="Pfam" id="PF03120">
    <property type="entry name" value="OB_DNA_ligase"/>
    <property type="match status" value="1"/>
</dbReference>
<dbReference type="InterPro" id="IPR004150">
    <property type="entry name" value="NAD_DNA_ligase_OB"/>
</dbReference>
<evidence type="ECO:0000256" key="8">
    <source>
        <dbReference type="SAM" id="MobiDB-lite"/>
    </source>
</evidence>
<dbReference type="SUPFAM" id="SSF50249">
    <property type="entry name" value="Nucleic acid-binding proteins"/>
    <property type="match status" value="1"/>
</dbReference>
<organism evidence="11 12">
    <name type="scientific">Stutzerimonas kirkiae</name>
    <dbReference type="NCBI Taxonomy" id="2211392"/>
    <lineage>
        <taxon>Bacteria</taxon>
        <taxon>Pseudomonadati</taxon>
        <taxon>Pseudomonadota</taxon>
        <taxon>Gammaproteobacteria</taxon>
        <taxon>Pseudomonadales</taxon>
        <taxon>Pseudomonadaceae</taxon>
        <taxon>Stutzerimonas</taxon>
    </lineage>
</organism>
<dbReference type="EMBL" id="QJUP01000034">
    <property type="protein sequence ID" value="TBU89264.1"/>
    <property type="molecule type" value="Genomic_DNA"/>
</dbReference>
<feature type="signal peptide" evidence="9">
    <location>
        <begin position="1"/>
        <end position="17"/>
    </location>
</feature>
<dbReference type="Gene3D" id="3.30.470.30">
    <property type="entry name" value="DNA ligase/mRNA capping enzyme"/>
    <property type="match status" value="1"/>
</dbReference>
<dbReference type="PANTHER" id="PTHR47810">
    <property type="entry name" value="DNA LIGASE"/>
    <property type="match status" value="1"/>
</dbReference>
<dbReference type="HAMAP" id="MF_01587">
    <property type="entry name" value="DNA_ligase_B"/>
    <property type="match status" value="1"/>
</dbReference>
<dbReference type="InterPro" id="IPR050326">
    <property type="entry name" value="NAD_dep_DNA_ligaseB"/>
</dbReference>
<keyword evidence="2 7" id="KW-0235">DNA replication</keyword>
<dbReference type="PROSITE" id="PS01056">
    <property type="entry name" value="DNA_LIGASE_N2"/>
    <property type="match status" value="1"/>
</dbReference>
<keyword evidence="5 7" id="KW-0234">DNA repair</keyword>
<evidence type="ECO:0000256" key="3">
    <source>
        <dbReference type="ARBA" id="ARBA00022763"/>
    </source>
</evidence>
<evidence type="ECO:0000259" key="10">
    <source>
        <dbReference type="SMART" id="SM00532"/>
    </source>
</evidence>
<evidence type="ECO:0000256" key="5">
    <source>
        <dbReference type="ARBA" id="ARBA00023204"/>
    </source>
</evidence>
<dbReference type="Gene3D" id="2.40.50.140">
    <property type="entry name" value="Nucleic acid-binding proteins"/>
    <property type="match status" value="1"/>
</dbReference>
<dbReference type="AlphaFoldDB" id="A0A4Q9QYZ1"/>
<dbReference type="InterPro" id="IPR012340">
    <property type="entry name" value="NA-bd_OB-fold"/>
</dbReference>
<reference evidence="11 12" key="1">
    <citation type="submission" date="2018-06" db="EMBL/GenBank/DDBJ databases">
        <title>Three novel Pseudomonas species isolated from symptomatic oak.</title>
        <authorList>
            <person name="Bueno-Gonzalez V."/>
            <person name="Brady C."/>
        </authorList>
    </citation>
    <scope>NUCLEOTIDE SEQUENCE [LARGE SCALE GENOMIC DNA]</scope>
    <source>
        <strain evidence="11 12">P17C</strain>
    </source>
</reference>
<dbReference type="NCBIfam" id="NF005987">
    <property type="entry name" value="PRK08097.1"/>
    <property type="match status" value="1"/>
</dbReference>
<feature type="active site" description="N6-AMP-lysine intermediate" evidence="7">
    <location>
        <position position="122"/>
    </location>
</feature>
<feature type="compositionally biased region" description="Pro residues" evidence="8">
    <location>
        <begin position="556"/>
        <end position="572"/>
    </location>
</feature>
<keyword evidence="9" id="KW-0732">Signal</keyword>
<keyword evidence="3 7" id="KW-0227">DNA damage</keyword>
<dbReference type="Pfam" id="PF01653">
    <property type="entry name" value="DNA_ligase_aden"/>
    <property type="match status" value="1"/>
</dbReference>
<dbReference type="SUPFAM" id="SSF56091">
    <property type="entry name" value="DNA ligase/mRNA capping enzyme, catalytic domain"/>
    <property type="match status" value="1"/>
</dbReference>
<feature type="domain" description="NAD-dependent DNA ligase N-terminal" evidence="10">
    <location>
        <begin position="26"/>
        <end position="424"/>
    </location>
</feature>
<feature type="region of interest" description="Disordered" evidence="8">
    <location>
        <begin position="554"/>
        <end position="595"/>
    </location>
</feature>
<dbReference type="PANTHER" id="PTHR47810:SF1">
    <property type="entry name" value="DNA LIGASE B"/>
    <property type="match status" value="1"/>
</dbReference>
<protein>
    <recommendedName>
        <fullName evidence="7">DNA ligase B</fullName>
        <ecNumber evidence="7">6.5.1.2</ecNumber>
    </recommendedName>
    <alternativeName>
        <fullName evidence="7">Polydeoxyribonucleotide synthase [NAD(+)] B</fullName>
    </alternativeName>
</protein>
<comment type="function">
    <text evidence="7">Catalyzes the formation of phosphodiester linkages between 5'-phosphoryl and 3'-hydroxyl groups in double-stranded DNA using NAD as a coenzyme and as the energy source for the reaction.</text>
</comment>
<feature type="chain" id="PRO_5020469528" description="DNA ligase B" evidence="9">
    <location>
        <begin position="18"/>
        <end position="595"/>
    </location>
</feature>